<organism evidence="3 4">
    <name type="scientific">Collinsella aerofaciens</name>
    <dbReference type="NCBI Taxonomy" id="74426"/>
    <lineage>
        <taxon>Bacteria</taxon>
        <taxon>Bacillati</taxon>
        <taxon>Actinomycetota</taxon>
        <taxon>Coriobacteriia</taxon>
        <taxon>Coriobacteriales</taxon>
        <taxon>Coriobacteriaceae</taxon>
        <taxon>Collinsella</taxon>
    </lineage>
</organism>
<evidence type="ECO:0000256" key="2">
    <source>
        <dbReference type="SAM" id="Phobius"/>
    </source>
</evidence>
<dbReference type="RefSeq" id="WP_152076316.1">
    <property type="nucleotide sequence ID" value="NZ_CAAKNU010000017.1"/>
</dbReference>
<keyword evidence="2" id="KW-1133">Transmembrane helix</keyword>
<feature type="transmembrane region" description="Helical" evidence="2">
    <location>
        <begin position="70"/>
        <end position="96"/>
    </location>
</feature>
<feature type="transmembrane region" description="Helical" evidence="2">
    <location>
        <begin position="15"/>
        <end position="34"/>
    </location>
</feature>
<dbReference type="EMBL" id="CABWIE010000017">
    <property type="protein sequence ID" value="VWL94120.1"/>
    <property type="molecule type" value="Genomic_DNA"/>
</dbReference>
<protein>
    <recommendedName>
        <fullName evidence="5">FtsX-like permease family protein</fullName>
    </recommendedName>
</protein>
<feature type="transmembrane region" description="Helical" evidence="2">
    <location>
        <begin position="199"/>
        <end position="219"/>
    </location>
</feature>
<accession>A0A5K1IYV1</accession>
<dbReference type="Proteomes" id="UP000361836">
    <property type="component" value="Unassembled WGS sequence"/>
</dbReference>
<evidence type="ECO:0008006" key="5">
    <source>
        <dbReference type="Google" id="ProtNLM"/>
    </source>
</evidence>
<name>A0A5K1IYV1_9ACTN</name>
<gene>
    <name evidence="3" type="ORF">KCJAJFAP_02246</name>
</gene>
<evidence type="ECO:0000256" key="1">
    <source>
        <dbReference type="SAM" id="MobiDB-lite"/>
    </source>
</evidence>
<feature type="region of interest" description="Disordered" evidence="1">
    <location>
        <begin position="153"/>
        <end position="194"/>
    </location>
</feature>
<feature type="compositionally biased region" description="Basic and acidic residues" evidence="1">
    <location>
        <begin position="153"/>
        <end position="167"/>
    </location>
</feature>
<dbReference type="AlphaFoldDB" id="A0A5K1IYV1"/>
<reference evidence="3 4" key="1">
    <citation type="submission" date="2019-10" db="EMBL/GenBank/DDBJ databases">
        <authorList>
            <person name="Wolf R A."/>
        </authorList>
    </citation>
    <scope>NUCLEOTIDE SEQUENCE [LARGE SCALE GENOMIC DNA]</scope>
    <source>
        <strain evidence="3">Collinsella_aerofaciens_MC2</strain>
    </source>
</reference>
<feature type="transmembrane region" description="Helical" evidence="2">
    <location>
        <begin position="243"/>
        <end position="267"/>
    </location>
</feature>
<keyword evidence="4" id="KW-1185">Reference proteome</keyword>
<proteinExistence type="predicted"/>
<sequence>MRRLGFSGSFDMTDTYALIGLAAGFALATAVAVLALSARDEGRRQALLRTLGLTPRGVAAAVAWQSALIALGAVLLSLVPIACSSLAALALTWMFWGGARRVRAAAGGAGRGCRGLGRASRGALDAGPRGRPLLACGVPALVGCRGADGTIHRETRNEQGGRTETISEVRGGGALPPEDPAQPGAKAGTARGDGRDPKLGPFLLGLFLCLPGVAIAWLATREEGDWTGRVQAAAWLGCVLSPAWWTLVVIACALLVVAGVAPLSHLLTGRW</sequence>
<keyword evidence="2" id="KW-0472">Membrane</keyword>
<evidence type="ECO:0000313" key="4">
    <source>
        <dbReference type="Proteomes" id="UP000361836"/>
    </source>
</evidence>
<evidence type="ECO:0000313" key="3">
    <source>
        <dbReference type="EMBL" id="VWL94120.1"/>
    </source>
</evidence>
<keyword evidence="2" id="KW-0812">Transmembrane</keyword>
<feature type="transmembrane region" description="Helical" evidence="2">
    <location>
        <begin position="46"/>
        <end position="64"/>
    </location>
</feature>